<dbReference type="InterPro" id="IPR050493">
    <property type="entry name" value="FAD-dep_Monooxygenase_BioMet"/>
</dbReference>
<dbReference type="Gene3D" id="3.50.50.60">
    <property type="entry name" value="FAD/NAD(P)-binding domain"/>
    <property type="match status" value="1"/>
</dbReference>
<dbReference type="InterPro" id="IPR002938">
    <property type="entry name" value="FAD-bd"/>
</dbReference>
<dbReference type="InterPro" id="IPR036188">
    <property type="entry name" value="FAD/NAD-bd_sf"/>
</dbReference>
<proteinExistence type="predicted"/>
<dbReference type="Pfam" id="PF01494">
    <property type="entry name" value="FAD_binding_3"/>
    <property type="match status" value="1"/>
</dbReference>
<dbReference type="GO" id="GO:0004497">
    <property type="term" value="F:monooxygenase activity"/>
    <property type="evidence" value="ECO:0007669"/>
    <property type="project" value="UniProtKB-KW"/>
</dbReference>
<evidence type="ECO:0000313" key="4">
    <source>
        <dbReference type="EMBL" id="UPL50013.1"/>
    </source>
</evidence>
<feature type="domain" description="FAD-binding" evidence="3">
    <location>
        <begin position="3"/>
        <end position="340"/>
    </location>
</feature>
<keyword evidence="2 4" id="KW-0503">Monooxygenase</keyword>
<dbReference type="EMBL" id="CP095848">
    <property type="protein sequence ID" value="UPL50013.1"/>
    <property type="molecule type" value="Genomic_DNA"/>
</dbReference>
<dbReference type="Proteomes" id="UP000829647">
    <property type="component" value="Chromosome"/>
</dbReference>
<dbReference type="NCBIfam" id="NF005243">
    <property type="entry name" value="PRK06753.1"/>
    <property type="match status" value="1"/>
</dbReference>
<sequence length="382" mass="41545">MADFAIIGAGIGGLSAARALVLQGHTVRVYEAATELREVGAGVVLGANAMRALQQLGLHEAVQAHGSPVTHLNLLDQHGRLLQAADTTAFTAALGFDNLGIHRAALQRTLLAQLPPSTVQLGHQFARFNATDTGVLVHFADGHSVQADALIGADGIRSKVRGQLLPAVAPRYAGYTCWRAVVDVHHLELPRSESDETWGERGRRFGYVPVGGGQVYWFACLNSSQPQNPRFRAYRVADLQSEFSDFHAPVPELLACTRDEQLIWNDILDLRPLSHLAYGRVLLLGDAAHATTPNLGQGAGMAVEDAAVLAQCLQASSNLTTAFQSFEQRRRARTARIIQTSWLLGRIGQLQSPLLGKLRNTLMRRLPAAVSRHQMAWLYDEL</sequence>
<dbReference type="RefSeq" id="WP_247976088.1">
    <property type="nucleotide sequence ID" value="NZ_CP095848.1"/>
</dbReference>
<gene>
    <name evidence="4" type="ORF">MWH26_03660</name>
</gene>
<dbReference type="PANTHER" id="PTHR13789">
    <property type="entry name" value="MONOOXYGENASE"/>
    <property type="match status" value="1"/>
</dbReference>
<evidence type="ECO:0000256" key="1">
    <source>
        <dbReference type="ARBA" id="ARBA00023002"/>
    </source>
</evidence>
<keyword evidence="1" id="KW-0560">Oxidoreductase</keyword>
<evidence type="ECO:0000256" key="2">
    <source>
        <dbReference type="ARBA" id="ARBA00023033"/>
    </source>
</evidence>
<keyword evidence="5" id="KW-1185">Reference proteome</keyword>
<reference evidence="4 5" key="1">
    <citation type="submission" date="2022-04" db="EMBL/GenBank/DDBJ databases">
        <title>Hymenobacter sp. isolated from the air.</title>
        <authorList>
            <person name="Won M."/>
            <person name="Lee C.-M."/>
            <person name="Woen H.-Y."/>
            <person name="Kwon S.-W."/>
        </authorList>
    </citation>
    <scope>NUCLEOTIDE SEQUENCE [LARGE SCALE GENOMIC DNA]</scope>
    <source>
        <strain evidence="5">5516 S-25</strain>
    </source>
</reference>
<evidence type="ECO:0000313" key="5">
    <source>
        <dbReference type="Proteomes" id="UP000829647"/>
    </source>
</evidence>
<evidence type="ECO:0000259" key="3">
    <source>
        <dbReference type="Pfam" id="PF01494"/>
    </source>
</evidence>
<protein>
    <submittedName>
        <fullName evidence="4">FAD-dependent monooxygenase</fullName>
    </submittedName>
</protein>
<dbReference type="PRINTS" id="PR00420">
    <property type="entry name" value="RNGMNOXGNASE"/>
</dbReference>
<organism evidence="4 5">
    <name type="scientific">Hymenobacter sublimis</name>
    <dbReference type="NCBI Taxonomy" id="2933777"/>
    <lineage>
        <taxon>Bacteria</taxon>
        <taxon>Pseudomonadati</taxon>
        <taxon>Bacteroidota</taxon>
        <taxon>Cytophagia</taxon>
        <taxon>Cytophagales</taxon>
        <taxon>Hymenobacteraceae</taxon>
        <taxon>Hymenobacter</taxon>
    </lineage>
</organism>
<dbReference type="PANTHER" id="PTHR13789:SF309">
    <property type="entry name" value="PUTATIVE (AFU_ORTHOLOGUE AFUA_6G14510)-RELATED"/>
    <property type="match status" value="1"/>
</dbReference>
<name>A0ABY4JDF7_9BACT</name>
<dbReference type="SUPFAM" id="SSF51905">
    <property type="entry name" value="FAD/NAD(P)-binding domain"/>
    <property type="match status" value="1"/>
</dbReference>
<accession>A0ABY4JDF7</accession>